<sequence>MGKKTGVASHDGAKEKYPVGATGVEPKQTNTDVRKNEGGPTYANKSRGVADQVWVQVPGIQNLNKSEKEKSWAQVVSGRFEVIRDVTEEMQDRTEKQKGEAQNVGPEPDLKGKGSGRWPRPRRN</sequence>
<evidence type="ECO:0000256" key="1">
    <source>
        <dbReference type="SAM" id="MobiDB-lite"/>
    </source>
</evidence>
<proteinExistence type="predicted"/>
<reference evidence="2 3" key="1">
    <citation type="submission" date="2020-06" db="EMBL/GenBank/DDBJ databases">
        <title>Transcriptomic and genomic resources for Thalictrum thalictroides and T. hernandezii: Facilitating candidate gene discovery in an emerging model plant lineage.</title>
        <authorList>
            <person name="Arias T."/>
            <person name="Riano-Pachon D.M."/>
            <person name="Di Stilio V.S."/>
        </authorList>
    </citation>
    <scope>NUCLEOTIDE SEQUENCE [LARGE SCALE GENOMIC DNA]</scope>
    <source>
        <strain evidence="3">cv. WT478/WT964</strain>
        <tissue evidence="2">Leaves</tissue>
    </source>
</reference>
<protein>
    <submittedName>
        <fullName evidence="2">Uncharacterized protein</fullName>
    </submittedName>
</protein>
<dbReference type="AlphaFoldDB" id="A0A7J6WIE4"/>
<feature type="region of interest" description="Disordered" evidence="1">
    <location>
        <begin position="1"/>
        <end position="47"/>
    </location>
</feature>
<accession>A0A7J6WIE4</accession>
<keyword evidence="3" id="KW-1185">Reference proteome</keyword>
<comment type="caution">
    <text evidence="2">The sequence shown here is derived from an EMBL/GenBank/DDBJ whole genome shotgun (WGS) entry which is preliminary data.</text>
</comment>
<dbReference type="Proteomes" id="UP000554482">
    <property type="component" value="Unassembled WGS sequence"/>
</dbReference>
<evidence type="ECO:0000313" key="3">
    <source>
        <dbReference type="Proteomes" id="UP000554482"/>
    </source>
</evidence>
<feature type="region of interest" description="Disordered" evidence="1">
    <location>
        <begin position="87"/>
        <end position="124"/>
    </location>
</feature>
<dbReference type="EMBL" id="JABWDY010015631">
    <property type="protein sequence ID" value="KAF5196698.1"/>
    <property type="molecule type" value="Genomic_DNA"/>
</dbReference>
<name>A0A7J6WIE4_THATH</name>
<gene>
    <name evidence="2" type="ORF">FRX31_013716</name>
</gene>
<feature type="compositionally biased region" description="Basic and acidic residues" evidence="1">
    <location>
        <begin position="87"/>
        <end position="99"/>
    </location>
</feature>
<evidence type="ECO:0000313" key="2">
    <source>
        <dbReference type="EMBL" id="KAF5196698.1"/>
    </source>
</evidence>
<organism evidence="2 3">
    <name type="scientific">Thalictrum thalictroides</name>
    <name type="common">Rue-anemone</name>
    <name type="synonym">Anemone thalictroides</name>
    <dbReference type="NCBI Taxonomy" id="46969"/>
    <lineage>
        <taxon>Eukaryota</taxon>
        <taxon>Viridiplantae</taxon>
        <taxon>Streptophyta</taxon>
        <taxon>Embryophyta</taxon>
        <taxon>Tracheophyta</taxon>
        <taxon>Spermatophyta</taxon>
        <taxon>Magnoliopsida</taxon>
        <taxon>Ranunculales</taxon>
        <taxon>Ranunculaceae</taxon>
        <taxon>Thalictroideae</taxon>
        <taxon>Thalictrum</taxon>
    </lineage>
</organism>